<dbReference type="EMBL" id="AUZX01013382">
    <property type="protein sequence ID" value="EQD35708.1"/>
    <property type="molecule type" value="Genomic_DNA"/>
</dbReference>
<proteinExistence type="predicted"/>
<reference evidence="1" key="1">
    <citation type="submission" date="2013-08" db="EMBL/GenBank/DDBJ databases">
        <authorList>
            <person name="Mendez C."/>
            <person name="Richter M."/>
            <person name="Ferrer M."/>
            <person name="Sanchez J."/>
        </authorList>
    </citation>
    <scope>NUCLEOTIDE SEQUENCE</scope>
</reference>
<sequence>MKRRVPVVLVLIIALFLSAVPIAYAAPPHVVIFILENKNFSQIIGNPEAPFLNKIAKNNMIMTNYHSMTHPSLPNY</sequence>
<name>T0YRD8_9ZZZZ</name>
<feature type="non-terminal residue" evidence="1">
    <location>
        <position position="76"/>
    </location>
</feature>
<evidence type="ECO:0000313" key="1">
    <source>
        <dbReference type="EMBL" id="EQD35708.1"/>
    </source>
</evidence>
<comment type="caution">
    <text evidence="1">The sequence shown here is derived from an EMBL/GenBank/DDBJ whole genome shotgun (WGS) entry which is preliminary data.</text>
</comment>
<dbReference type="AlphaFoldDB" id="T0YRD8"/>
<gene>
    <name evidence="1" type="ORF">B1A_18152</name>
</gene>
<protein>
    <submittedName>
        <fullName evidence="1">Phosphoesterase</fullName>
    </submittedName>
</protein>
<accession>T0YRD8</accession>
<organism evidence="1">
    <name type="scientific">mine drainage metagenome</name>
    <dbReference type="NCBI Taxonomy" id="410659"/>
    <lineage>
        <taxon>unclassified sequences</taxon>
        <taxon>metagenomes</taxon>
        <taxon>ecological metagenomes</taxon>
    </lineage>
</organism>
<reference evidence="1" key="2">
    <citation type="journal article" date="2014" name="ISME J.">
        <title>Microbial stratification in low pH oxic and suboxic macroscopic growths along an acid mine drainage.</title>
        <authorList>
            <person name="Mendez-Garcia C."/>
            <person name="Mesa V."/>
            <person name="Sprenger R.R."/>
            <person name="Richter M."/>
            <person name="Diez M.S."/>
            <person name="Solano J."/>
            <person name="Bargiela R."/>
            <person name="Golyshina O.V."/>
            <person name="Manteca A."/>
            <person name="Ramos J.L."/>
            <person name="Gallego J.R."/>
            <person name="Llorente I."/>
            <person name="Martins Dos Santos V.A."/>
            <person name="Jensen O.N."/>
            <person name="Pelaez A.I."/>
            <person name="Sanchez J."/>
            <person name="Ferrer M."/>
        </authorList>
    </citation>
    <scope>NUCLEOTIDE SEQUENCE</scope>
</reference>